<reference evidence="6 7" key="1">
    <citation type="submission" date="2019-06" db="EMBL/GenBank/DDBJ databases">
        <authorList>
            <person name="Li F."/>
        </authorList>
    </citation>
    <scope>NUCLEOTIDE SEQUENCE [LARGE SCALE GENOMIC DNA]</scope>
    <source>
        <strain evidence="6 7">10F1D-1</strain>
    </source>
</reference>
<dbReference type="PANTHER" id="PTHR30632">
    <property type="entry name" value="MOLYBDATE-BINDING PERIPLASMIC PROTEIN"/>
    <property type="match status" value="1"/>
</dbReference>
<comment type="caution">
    <text evidence="6">The sequence shown here is derived from an EMBL/GenBank/DDBJ whole genome shotgun (WGS) entry which is preliminary data.</text>
</comment>
<organism evidence="6 7">
    <name type="scientific">Schumannella soli</name>
    <dbReference type="NCBI Taxonomy" id="2590779"/>
    <lineage>
        <taxon>Bacteria</taxon>
        <taxon>Bacillati</taxon>
        <taxon>Actinomycetota</taxon>
        <taxon>Actinomycetes</taxon>
        <taxon>Micrococcales</taxon>
        <taxon>Microbacteriaceae</taxon>
        <taxon>Schumannella</taxon>
    </lineage>
</organism>
<dbReference type="OrthoDB" id="9785015at2"/>
<dbReference type="Proteomes" id="UP000316252">
    <property type="component" value="Unassembled WGS sequence"/>
</dbReference>
<dbReference type="CDD" id="cd13538">
    <property type="entry name" value="PBP2_ModA_like_1"/>
    <property type="match status" value="1"/>
</dbReference>
<keyword evidence="7" id="KW-1185">Reference proteome</keyword>
<evidence type="ECO:0000313" key="7">
    <source>
        <dbReference type="Proteomes" id="UP000316252"/>
    </source>
</evidence>
<gene>
    <name evidence="6" type="primary">modA</name>
    <name evidence="6" type="ORF">FJ657_06310</name>
</gene>
<dbReference type="GO" id="GO:0015689">
    <property type="term" value="P:molybdate ion transport"/>
    <property type="evidence" value="ECO:0007669"/>
    <property type="project" value="InterPro"/>
</dbReference>
<proteinExistence type="inferred from homology"/>
<protein>
    <submittedName>
        <fullName evidence="6">Molybdate ABC transporter substrate-binding protein</fullName>
    </submittedName>
</protein>
<dbReference type="PANTHER" id="PTHR30632:SF0">
    <property type="entry name" value="SULFATE-BINDING PROTEIN"/>
    <property type="match status" value="1"/>
</dbReference>
<keyword evidence="2 4" id="KW-0479">Metal-binding</keyword>
<dbReference type="Pfam" id="PF13531">
    <property type="entry name" value="SBP_bac_11"/>
    <property type="match status" value="1"/>
</dbReference>
<keyword evidence="4" id="KW-0500">Molybdenum</keyword>
<comment type="similarity">
    <text evidence="1">Belongs to the bacterial solute-binding protein ModA family.</text>
</comment>
<feature type="signal peptide" evidence="5">
    <location>
        <begin position="1"/>
        <end position="23"/>
    </location>
</feature>
<evidence type="ECO:0000256" key="2">
    <source>
        <dbReference type="ARBA" id="ARBA00022723"/>
    </source>
</evidence>
<evidence type="ECO:0000256" key="5">
    <source>
        <dbReference type="SAM" id="SignalP"/>
    </source>
</evidence>
<dbReference type="PROSITE" id="PS51257">
    <property type="entry name" value="PROKAR_LIPOPROTEIN"/>
    <property type="match status" value="1"/>
</dbReference>
<keyword evidence="3 5" id="KW-0732">Signal</keyword>
<dbReference type="NCBIfam" id="TIGR01256">
    <property type="entry name" value="modA"/>
    <property type="match status" value="1"/>
</dbReference>
<sequence>MSARRPRYWALVAGLAAAALALAGCAAGSSGSGSGIDSASPSTEPKLSGTVTIFAAASLTEVFGEAKTIFEKQHPGVEVVLNFGGSSALAEQILSGAPADVFAAASPATMTTVADGGAAAGAPTTFATNTLEIAVPKDNPGKVTKLADFADASRTIAICAPEVPCGAAAVKVFQSAGITAAPDTLEQDVKGVLTKVSLGEADAGLVYRTDVLTAGAAVKGIPFDEAADAVNDYPIAVLKDAPSPDAAKAFVDWVLSDAGQKLLAKAGFGAA</sequence>
<dbReference type="SUPFAM" id="SSF53850">
    <property type="entry name" value="Periplasmic binding protein-like II"/>
    <property type="match status" value="1"/>
</dbReference>
<evidence type="ECO:0000313" key="6">
    <source>
        <dbReference type="EMBL" id="TPW75501.1"/>
    </source>
</evidence>
<name>A0A506XS82_9MICO</name>
<dbReference type="InterPro" id="IPR050682">
    <property type="entry name" value="ModA/WtpA"/>
</dbReference>
<dbReference type="EMBL" id="VHQG01000002">
    <property type="protein sequence ID" value="TPW75501.1"/>
    <property type="molecule type" value="Genomic_DNA"/>
</dbReference>
<dbReference type="AlphaFoldDB" id="A0A506XS82"/>
<evidence type="ECO:0000256" key="1">
    <source>
        <dbReference type="ARBA" id="ARBA00009175"/>
    </source>
</evidence>
<dbReference type="GO" id="GO:0046872">
    <property type="term" value="F:metal ion binding"/>
    <property type="evidence" value="ECO:0007669"/>
    <property type="project" value="UniProtKB-KW"/>
</dbReference>
<feature type="chain" id="PRO_5038990785" evidence="5">
    <location>
        <begin position="24"/>
        <end position="271"/>
    </location>
</feature>
<feature type="binding site" evidence="4">
    <location>
        <position position="58"/>
    </location>
    <ligand>
        <name>molybdate</name>
        <dbReference type="ChEBI" id="CHEBI:36264"/>
    </ligand>
</feature>
<dbReference type="GO" id="GO:0030973">
    <property type="term" value="F:molybdate ion binding"/>
    <property type="evidence" value="ECO:0007669"/>
    <property type="project" value="TreeGrafter"/>
</dbReference>
<accession>A0A506XS82</accession>
<evidence type="ECO:0000256" key="3">
    <source>
        <dbReference type="ARBA" id="ARBA00022729"/>
    </source>
</evidence>
<feature type="binding site" evidence="4">
    <location>
        <position position="189"/>
    </location>
    <ligand>
        <name>molybdate</name>
        <dbReference type="ChEBI" id="CHEBI:36264"/>
    </ligand>
</feature>
<feature type="binding site" evidence="4">
    <location>
        <position position="207"/>
    </location>
    <ligand>
        <name>molybdate</name>
        <dbReference type="ChEBI" id="CHEBI:36264"/>
    </ligand>
</feature>
<feature type="binding site" evidence="4">
    <location>
        <position position="86"/>
    </location>
    <ligand>
        <name>molybdate</name>
        <dbReference type="ChEBI" id="CHEBI:36264"/>
    </ligand>
</feature>
<dbReference type="PIRSF" id="PIRSF004846">
    <property type="entry name" value="ModA"/>
    <property type="match status" value="1"/>
</dbReference>
<dbReference type="Gene3D" id="3.40.190.10">
    <property type="entry name" value="Periplasmic binding protein-like II"/>
    <property type="match status" value="2"/>
</dbReference>
<dbReference type="RefSeq" id="WP_141162861.1">
    <property type="nucleotide sequence ID" value="NZ_VHQG01000002.1"/>
</dbReference>
<dbReference type="InterPro" id="IPR005950">
    <property type="entry name" value="ModA"/>
</dbReference>
<evidence type="ECO:0000256" key="4">
    <source>
        <dbReference type="PIRSR" id="PIRSR004846-1"/>
    </source>
</evidence>